<feature type="transmembrane region" description="Helical" evidence="2">
    <location>
        <begin position="34"/>
        <end position="58"/>
    </location>
</feature>
<keyword evidence="2" id="KW-1133">Transmembrane helix</keyword>
<keyword evidence="2" id="KW-0812">Transmembrane</keyword>
<evidence type="ECO:0000256" key="1">
    <source>
        <dbReference type="SAM" id="MobiDB-lite"/>
    </source>
</evidence>
<dbReference type="AlphaFoldDB" id="A0AAJ0BHR4"/>
<proteinExistence type="predicted"/>
<dbReference type="Proteomes" id="UP001239445">
    <property type="component" value="Unassembled WGS sequence"/>
</dbReference>
<name>A0AAJ0BHR4_9PEZI</name>
<gene>
    <name evidence="3" type="ORF">QBC47DRAFT_399098</name>
</gene>
<comment type="caution">
    <text evidence="3">The sequence shown here is derived from an EMBL/GenBank/DDBJ whole genome shotgun (WGS) entry which is preliminary data.</text>
</comment>
<organism evidence="3 4">
    <name type="scientific">Echria macrotheca</name>
    <dbReference type="NCBI Taxonomy" id="438768"/>
    <lineage>
        <taxon>Eukaryota</taxon>
        <taxon>Fungi</taxon>
        <taxon>Dikarya</taxon>
        <taxon>Ascomycota</taxon>
        <taxon>Pezizomycotina</taxon>
        <taxon>Sordariomycetes</taxon>
        <taxon>Sordariomycetidae</taxon>
        <taxon>Sordariales</taxon>
        <taxon>Schizotheciaceae</taxon>
        <taxon>Echria</taxon>
    </lineage>
</organism>
<evidence type="ECO:0000313" key="3">
    <source>
        <dbReference type="EMBL" id="KAK1758192.1"/>
    </source>
</evidence>
<keyword evidence="2" id="KW-0472">Membrane</keyword>
<keyword evidence="4" id="KW-1185">Reference proteome</keyword>
<accession>A0AAJ0BHR4</accession>
<feature type="compositionally biased region" description="Low complexity" evidence="1">
    <location>
        <begin position="1"/>
        <end position="15"/>
    </location>
</feature>
<sequence>MQNPTELTTTSTEPPQRVTTQWGRTGADRSWSGCLIASAPLFLAPVFWISIYIILAAYDGSLSSFLSAVVEQGF</sequence>
<dbReference type="EMBL" id="MU839829">
    <property type="protein sequence ID" value="KAK1758192.1"/>
    <property type="molecule type" value="Genomic_DNA"/>
</dbReference>
<evidence type="ECO:0000256" key="2">
    <source>
        <dbReference type="SAM" id="Phobius"/>
    </source>
</evidence>
<feature type="region of interest" description="Disordered" evidence="1">
    <location>
        <begin position="1"/>
        <end position="26"/>
    </location>
</feature>
<evidence type="ECO:0000313" key="4">
    <source>
        <dbReference type="Proteomes" id="UP001239445"/>
    </source>
</evidence>
<reference evidence="3" key="1">
    <citation type="submission" date="2023-06" db="EMBL/GenBank/DDBJ databases">
        <title>Genome-scale phylogeny and comparative genomics of the fungal order Sordariales.</title>
        <authorList>
            <consortium name="Lawrence Berkeley National Laboratory"/>
            <person name="Hensen N."/>
            <person name="Bonometti L."/>
            <person name="Westerberg I."/>
            <person name="Brannstrom I.O."/>
            <person name="Guillou S."/>
            <person name="Cros-Aarteil S."/>
            <person name="Calhoun S."/>
            <person name="Haridas S."/>
            <person name="Kuo A."/>
            <person name="Mondo S."/>
            <person name="Pangilinan J."/>
            <person name="Riley R."/>
            <person name="Labutti K."/>
            <person name="Andreopoulos B."/>
            <person name="Lipzen A."/>
            <person name="Chen C."/>
            <person name="Yanf M."/>
            <person name="Daum C."/>
            <person name="Ng V."/>
            <person name="Clum A."/>
            <person name="Steindorff A."/>
            <person name="Ohm R."/>
            <person name="Martin F."/>
            <person name="Silar P."/>
            <person name="Natvig D."/>
            <person name="Lalanne C."/>
            <person name="Gautier V."/>
            <person name="Ament-Velasquez S.L."/>
            <person name="Kruys A."/>
            <person name="Hutchinson M.I."/>
            <person name="Powell A.J."/>
            <person name="Barry K."/>
            <person name="Miller A.N."/>
            <person name="Grigoriev I.V."/>
            <person name="Debuchy R."/>
            <person name="Gladieux P."/>
            <person name="Thoren M.H."/>
            <person name="Johannesson H."/>
        </authorList>
    </citation>
    <scope>NUCLEOTIDE SEQUENCE</scope>
    <source>
        <strain evidence="3">PSN4</strain>
    </source>
</reference>
<protein>
    <submittedName>
        <fullName evidence="3">Uncharacterized protein</fullName>
    </submittedName>
</protein>